<comment type="similarity">
    <text evidence="2 9 12">Belongs to the pyrroline-5-carboxylate reductase family.</text>
</comment>
<dbReference type="HAMAP" id="MF_01925">
    <property type="entry name" value="P5C_reductase"/>
    <property type="match status" value="1"/>
</dbReference>
<protein>
    <recommendedName>
        <fullName evidence="9 10">Pyrroline-5-carboxylate reductase</fullName>
        <shortName evidence="9">P5C reductase</shortName>
        <shortName evidence="9">P5CR</shortName>
        <ecNumber evidence="9 10">1.5.1.2</ecNumber>
    </recommendedName>
    <alternativeName>
        <fullName evidence="9">PCA reductase</fullName>
    </alternativeName>
</protein>
<evidence type="ECO:0000259" key="14">
    <source>
        <dbReference type="Pfam" id="PF14748"/>
    </source>
</evidence>
<sequence>MNQTVGFIGCGKMAQAMIGGMIHSKIVTPDQIIASAQSEGTLEEVRRQFEIQTNLDNRVVAGQADLLFLAVKPYDYKAVIHEVRQSVADEAIIITIAPGVSFEEMESAFEREMKVIQAMPNTPSLVEAGMSALCPNSKIDDKDLAKVVTLFESFGKVEVITESQMSAIPSISGSSPAYVYMMIEAMADGGVAQGLSRDQSYRLAAQAVLGAAKMVLDTGKHPGELKDEVTSPGGATIAAVTKLEQERFRGTIMAAMESCSNKVKDMGEE</sequence>
<keyword evidence="7 9" id="KW-0560">Oxidoreductase</keyword>
<dbReference type="STRING" id="1385514.N782_20585"/>
<dbReference type="GO" id="GO:0004735">
    <property type="term" value="F:pyrroline-5-carboxylate reductase activity"/>
    <property type="evidence" value="ECO:0007669"/>
    <property type="project" value="UniProtKB-UniRule"/>
</dbReference>
<keyword evidence="4 9" id="KW-0028">Amino-acid biosynthesis</keyword>
<dbReference type="InterPro" id="IPR028939">
    <property type="entry name" value="P5C_Rdtase_cat_N"/>
</dbReference>
<dbReference type="Gene3D" id="3.40.50.720">
    <property type="entry name" value="NAD(P)-binding Rossmann-like Domain"/>
    <property type="match status" value="1"/>
</dbReference>
<dbReference type="Pfam" id="PF03807">
    <property type="entry name" value="F420_oxidored"/>
    <property type="match status" value="1"/>
</dbReference>
<dbReference type="OrthoDB" id="9805754at2"/>
<dbReference type="GO" id="GO:0055129">
    <property type="term" value="P:L-proline biosynthetic process"/>
    <property type="evidence" value="ECO:0007669"/>
    <property type="project" value="UniProtKB-UniRule"/>
</dbReference>
<dbReference type="RefSeq" id="WP_036823597.1">
    <property type="nucleotide sequence ID" value="NZ_AVBF01000077.1"/>
</dbReference>
<name>A0A0A2TAW5_9BACI</name>
<evidence type="ECO:0000256" key="10">
    <source>
        <dbReference type="NCBIfam" id="TIGR00112"/>
    </source>
</evidence>
<evidence type="ECO:0000256" key="7">
    <source>
        <dbReference type="ARBA" id="ARBA00023002"/>
    </source>
</evidence>
<evidence type="ECO:0000256" key="12">
    <source>
        <dbReference type="RuleBase" id="RU003903"/>
    </source>
</evidence>
<dbReference type="FunFam" id="3.40.50.720:FF:000190">
    <property type="entry name" value="Pyrroline-5-carboxylate reductase"/>
    <property type="match status" value="1"/>
</dbReference>
<evidence type="ECO:0000313" key="15">
    <source>
        <dbReference type="EMBL" id="KGP71206.1"/>
    </source>
</evidence>
<dbReference type="InterPro" id="IPR000304">
    <property type="entry name" value="Pyrroline-COOH_reductase"/>
</dbReference>
<dbReference type="InterPro" id="IPR029036">
    <property type="entry name" value="P5CR_dimer"/>
</dbReference>
<dbReference type="PANTHER" id="PTHR11645">
    <property type="entry name" value="PYRROLINE-5-CARBOXYLATE REDUCTASE"/>
    <property type="match status" value="1"/>
</dbReference>
<feature type="binding site" evidence="11">
    <location>
        <begin position="8"/>
        <end position="13"/>
    </location>
    <ligand>
        <name>NADP(+)</name>
        <dbReference type="ChEBI" id="CHEBI:58349"/>
    </ligand>
</feature>
<dbReference type="InterPro" id="IPR053790">
    <property type="entry name" value="P5CR-like_CS"/>
</dbReference>
<reference evidence="15 16" key="1">
    <citation type="journal article" date="2015" name="Stand. Genomic Sci.">
        <title>High quality draft genome sequence of the moderately halophilic bacterium Pontibacillus yanchengensis Y32(T) and comparison among Pontibacillus genomes.</title>
        <authorList>
            <person name="Huang J."/>
            <person name="Qiao Z.X."/>
            <person name="Tang J.W."/>
            <person name="Wang G."/>
        </authorList>
    </citation>
    <scope>NUCLEOTIDE SEQUENCE [LARGE SCALE GENOMIC DNA]</scope>
    <source>
        <strain evidence="15 16">Y32</strain>
    </source>
</reference>
<keyword evidence="3 9" id="KW-0963">Cytoplasm</keyword>
<dbReference type="UniPathway" id="UPA00098">
    <property type="reaction ID" value="UER00361"/>
</dbReference>
<dbReference type="eggNOG" id="COG0345">
    <property type="taxonomic scope" value="Bacteria"/>
</dbReference>
<gene>
    <name evidence="9" type="primary">proC</name>
    <name evidence="15" type="ORF">N782_20585</name>
</gene>
<dbReference type="EC" id="1.5.1.2" evidence="9 10"/>
<feature type="binding site" evidence="11">
    <location>
        <begin position="70"/>
        <end position="73"/>
    </location>
    <ligand>
        <name>NADP(+)</name>
        <dbReference type="ChEBI" id="CHEBI:58349"/>
    </ligand>
</feature>
<keyword evidence="6 9" id="KW-0521">NADP</keyword>
<evidence type="ECO:0000256" key="3">
    <source>
        <dbReference type="ARBA" id="ARBA00022490"/>
    </source>
</evidence>
<keyword evidence="5 9" id="KW-0641">Proline biosynthesis</keyword>
<evidence type="ECO:0000256" key="9">
    <source>
        <dbReference type="HAMAP-Rule" id="MF_01925"/>
    </source>
</evidence>
<dbReference type="GO" id="GO:0005737">
    <property type="term" value="C:cytoplasm"/>
    <property type="evidence" value="ECO:0007669"/>
    <property type="project" value="UniProtKB-SubCell"/>
</dbReference>
<dbReference type="SUPFAM" id="SSF48179">
    <property type="entry name" value="6-phosphogluconate dehydrogenase C-terminal domain-like"/>
    <property type="match status" value="1"/>
</dbReference>
<dbReference type="PIRSF" id="PIRSF000193">
    <property type="entry name" value="Pyrrol-5-carb_rd"/>
    <property type="match status" value="1"/>
</dbReference>
<comment type="pathway">
    <text evidence="9 12">Amino-acid biosynthesis; L-proline biosynthesis; L-proline from L-glutamate 5-semialdehyde: step 1/1.</text>
</comment>
<evidence type="ECO:0000256" key="5">
    <source>
        <dbReference type="ARBA" id="ARBA00022650"/>
    </source>
</evidence>
<organism evidence="15 16">
    <name type="scientific">Pontibacillus yanchengensis Y32</name>
    <dbReference type="NCBI Taxonomy" id="1385514"/>
    <lineage>
        <taxon>Bacteria</taxon>
        <taxon>Bacillati</taxon>
        <taxon>Bacillota</taxon>
        <taxon>Bacilli</taxon>
        <taxon>Bacillales</taxon>
        <taxon>Bacillaceae</taxon>
        <taxon>Pontibacillus</taxon>
    </lineage>
</organism>
<evidence type="ECO:0000259" key="13">
    <source>
        <dbReference type="Pfam" id="PF03807"/>
    </source>
</evidence>
<dbReference type="Gene3D" id="1.10.3730.10">
    <property type="entry name" value="ProC C-terminal domain-like"/>
    <property type="match status" value="1"/>
</dbReference>
<comment type="function">
    <text evidence="8 9">Catalyzes the reduction of 1-pyrroline-5-carboxylate (PCA) to L-proline.</text>
</comment>
<dbReference type="InterPro" id="IPR036291">
    <property type="entry name" value="NAD(P)-bd_dom_sf"/>
</dbReference>
<evidence type="ECO:0000313" key="16">
    <source>
        <dbReference type="Proteomes" id="UP000030147"/>
    </source>
</evidence>
<feature type="domain" description="Pyrroline-5-carboxylate reductase dimerisation" evidence="14">
    <location>
        <begin position="162"/>
        <end position="265"/>
    </location>
</feature>
<dbReference type="FunFam" id="1.10.3730.10:FF:000001">
    <property type="entry name" value="Pyrroline-5-carboxylate reductase"/>
    <property type="match status" value="1"/>
</dbReference>
<comment type="catalytic activity">
    <reaction evidence="9 12">
        <text>L-proline + NADP(+) = (S)-1-pyrroline-5-carboxylate + NADPH + 2 H(+)</text>
        <dbReference type="Rhea" id="RHEA:14109"/>
        <dbReference type="ChEBI" id="CHEBI:15378"/>
        <dbReference type="ChEBI" id="CHEBI:17388"/>
        <dbReference type="ChEBI" id="CHEBI:57783"/>
        <dbReference type="ChEBI" id="CHEBI:58349"/>
        <dbReference type="ChEBI" id="CHEBI:60039"/>
        <dbReference type="EC" id="1.5.1.2"/>
    </reaction>
</comment>
<comment type="catalytic activity">
    <reaction evidence="9">
        <text>L-proline + NAD(+) = (S)-1-pyrroline-5-carboxylate + NADH + 2 H(+)</text>
        <dbReference type="Rhea" id="RHEA:14105"/>
        <dbReference type="ChEBI" id="CHEBI:15378"/>
        <dbReference type="ChEBI" id="CHEBI:17388"/>
        <dbReference type="ChEBI" id="CHEBI:57540"/>
        <dbReference type="ChEBI" id="CHEBI:57945"/>
        <dbReference type="ChEBI" id="CHEBI:60039"/>
        <dbReference type="EC" id="1.5.1.2"/>
    </reaction>
</comment>
<evidence type="ECO:0000256" key="8">
    <source>
        <dbReference type="ARBA" id="ARBA00058118"/>
    </source>
</evidence>
<dbReference type="Proteomes" id="UP000030147">
    <property type="component" value="Unassembled WGS sequence"/>
</dbReference>
<evidence type="ECO:0000256" key="11">
    <source>
        <dbReference type="PIRSR" id="PIRSR000193-1"/>
    </source>
</evidence>
<proteinExistence type="inferred from homology"/>
<dbReference type="InterPro" id="IPR008927">
    <property type="entry name" value="6-PGluconate_DH-like_C_sf"/>
</dbReference>
<keyword evidence="16" id="KW-1185">Reference proteome</keyword>
<dbReference type="Pfam" id="PF14748">
    <property type="entry name" value="P5CR_dimer"/>
    <property type="match status" value="1"/>
</dbReference>
<accession>A0A0A2TAW5</accession>
<comment type="caution">
    <text evidence="15">The sequence shown here is derived from an EMBL/GenBank/DDBJ whole genome shotgun (WGS) entry which is preliminary data.</text>
</comment>
<feature type="domain" description="Pyrroline-5-carboxylate reductase catalytic N-terminal" evidence="13">
    <location>
        <begin position="4"/>
        <end position="97"/>
    </location>
</feature>
<dbReference type="NCBIfam" id="TIGR00112">
    <property type="entry name" value="proC"/>
    <property type="match status" value="1"/>
</dbReference>
<evidence type="ECO:0000256" key="4">
    <source>
        <dbReference type="ARBA" id="ARBA00022605"/>
    </source>
</evidence>
<evidence type="ECO:0000256" key="6">
    <source>
        <dbReference type="ARBA" id="ARBA00022857"/>
    </source>
</evidence>
<feature type="binding site" evidence="11">
    <location>
        <position position="57"/>
    </location>
    <ligand>
        <name>NADPH</name>
        <dbReference type="ChEBI" id="CHEBI:57783"/>
    </ligand>
</feature>
<comment type="subcellular location">
    <subcellularLocation>
        <location evidence="1 9">Cytoplasm</location>
    </subcellularLocation>
</comment>
<evidence type="ECO:0000256" key="1">
    <source>
        <dbReference type="ARBA" id="ARBA00004496"/>
    </source>
</evidence>
<evidence type="ECO:0000256" key="2">
    <source>
        <dbReference type="ARBA" id="ARBA00005525"/>
    </source>
</evidence>
<dbReference type="PROSITE" id="PS00521">
    <property type="entry name" value="P5CR"/>
    <property type="match status" value="1"/>
</dbReference>
<dbReference type="PANTHER" id="PTHR11645:SF0">
    <property type="entry name" value="PYRROLINE-5-CARBOXYLATE REDUCTASE 3"/>
    <property type="match status" value="1"/>
</dbReference>
<dbReference type="EMBL" id="AVBF01000077">
    <property type="protein sequence ID" value="KGP71206.1"/>
    <property type="molecule type" value="Genomic_DNA"/>
</dbReference>
<dbReference type="AlphaFoldDB" id="A0A0A2TAW5"/>
<dbReference type="SUPFAM" id="SSF51735">
    <property type="entry name" value="NAD(P)-binding Rossmann-fold domains"/>
    <property type="match status" value="1"/>
</dbReference>